<feature type="signal peptide" evidence="2">
    <location>
        <begin position="1"/>
        <end position="18"/>
    </location>
</feature>
<feature type="coiled-coil region" evidence="1">
    <location>
        <begin position="159"/>
        <end position="193"/>
    </location>
</feature>
<keyword evidence="2" id="KW-0732">Signal</keyword>
<feature type="chain" id="PRO_5046579819" description="Cell-wall binding lipoprotein" evidence="2">
    <location>
        <begin position="19"/>
        <end position="218"/>
    </location>
</feature>
<accession>A0ABQ4KHR2</accession>
<keyword evidence="1" id="KW-0175">Coiled coil</keyword>
<evidence type="ECO:0008006" key="5">
    <source>
        <dbReference type="Google" id="ProtNLM"/>
    </source>
</evidence>
<keyword evidence="4" id="KW-1185">Reference proteome</keyword>
<dbReference type="Proteomes" id="UP000679950">
    <property type="component" value="Unassembled WGS sequence"/>
</dbReference>
<feature type="coiled-coil region" evidence="1">
    <location>
        <begin position="81"/>
        <end position="118"/>
    </location>
</feature>
<dbReference type="RefSeq" id="WP_212966144.1">
    <property type="nucleotide sequence ID" value="NZ_BORB01000012.1"/>
</dbReference>
<gene>
    <name evidence="3" type="ORF">J8TS2_18180</name>
</gene>
<proteinExistence type="predicted"/>
<dbReference type="PROSITE" id="PS51257">
    <property type="entry name" value="PROKAR_LIPOPROTEIN"/>
    <property type="match status" value="1"/>
</dbReference>
<dbReference type="EMBL" id="BORB01000012">
    <property type="protein sequence ID" value="GIN57499.1"/>
    <property type="molecule type" value="Genomic_DNA"/>
</dbReference>
<dbReference type="Pfam" id="PF10368">
    <property type="entry name" value="YkyA"/>
    <property type="match status" value="1"/>
</dbReference>
<organism evidence="3 4">
    <name type="scientific">Lederbergia ruris</name>
    <dbReference type="NCBI Taxonomy" id="217495"/>
    <lineage>
        <taxon>Bacteria</taxon>
        <taxon>Bacillati</taxon>
        <taxon>Bacillota</taxon>
        <taxon>Bacilli</taxon>
        <taxon>Bacillales</taxon>
        <taxon>Bacillaceae</taxon>
        <taxon>Lederbergia</taxon>
    </lineage>
</organism>
<protein>
    <recommendedName>
        <fullName evidence="5">Cell-wall binding lipoprotein</fullName>
    </recommendedName>
</protein>
<dbReference type="InterPro" id="IPR019454">
    <property type="entry name" value="Lipoprot_YkyA-like"/>
</dbReference>
<evidence type="ECO:0000313" key="4">
    <source>
        <dbReference type="Proteomes" id="UP000679950"/>
    </source>
</evidence>
<dbReference type="Gene3D" id="1.20.120.570">
    <property type="entry name" value="YkyA-like"/>
    <property type="match status" value="1"/>
</dbReference>
<name>A0ABQ4KHR2_9BACI</name>
<comment type="caution">
    <text evidence="3">The sequence shown here is derived from an EMBL/GenBank/DDBJ whole genome shotgun (WGS) entry which is preliminary data.</text>
</comment>
<dbReference type="InterPro" id="IPR036785">
    <property type="entry name" value="YkyA-like_sf"/>
</dbReference>
<reference evidence="3 4" key="1">
    <citation type="submission" date="2021-03" db="EMBL/GenBank/DDBJ databases">
        <title>Antimicrobial resistance genes in bacteria isolated from Japanese honey, and their potential for conferring macrolide and lincosamide resistance in the American foulbrood pathogen Paenibacillus larvae.</title>
        <authorList>
            <person name="Okamoto M."/>
            <person name="Kumagai M."/>
            <person name="Kanamori H."/>
            <person name="Takamatsu D."/>
        </authorList>
    </citation>
    <scope>NUCLEOTIDE SEQUENCE [LARGE SCALE GENOMIC DNA]</scope>
    <source>
        <strain evidence="3 4">J8TS2</strain>
    </source>
</reference>
<dbReference type="SUPFAM" id="SSF140423">
    <property type="entry name" value="MW0975(SA0943)-like"/>
    <property type="match status" value="1"/>
</dbReference>
<evidence type="ECO:0000256" key="1">
    <source>
        <dbReference type="SAM" id="Coils"/>
    </source>
</evidence>
<evidence type="ECO:0000256" key="2">
    <source>
        <dbReference type="SAM" id="SignalP"/>
    </source>
</evidence>
<sequence length="218" mass="25205">MKKLITFLVIGILAVTVAACSSPEETVFQVMEDAASQENAFEKQQKPMNKLESDEKALFDEIMELGMKEFDQIQKLADEALVNLDERRKLIDKEKEALEKSKEEFQKAKTELDKIKDGELKKEAQKLADLMDERYSAYDTLYSAYLTGLSEDKKIYELMKDEELSMEKLEKQIEASNNAYEKVQEANNTFNEKTEGFNEKKLEFYNKAGFNITNDNKD</sequence>
<evidence type="ECO:0000313" key="3">
    <source>
        <dbReference type="EMBL" id="GIN57499.1"/>
    </source>
</evidence>